<dbReference type="Proteomes" id="UP000246004">
    <property type="component" value="Unassembled WGS sequence"/>
</dbReference>
<evidence type="ECO:0000256" key="1">
    <source>
        <dbReference type="SAM" id="Phobius"/>
    </source>
</evidence>
<sequence length="470" mass="53141">MYVITMNEEENTNDENIKKIFMKPPIIHFKKPENLNEITLQTQKKDDDQIIQSTDTIKTTDDMIIDETEKIADDEEQLYPIAEPSLEIIGTAHISDESVKSVREMIYEKRPEIVAIELDMGRYQSLMDEKNGIKHEEKFDLKTFLQSSNITITIVSALLSHMQAKMGDEVGVKPGSEMLEAIEIAQEVNADVALIDRSLKTTLQRTINAMTLREKLKFGWSLLKSLFMEQEDTEEFKEEIEELKQDELVEEAMEYFKEASPGGYNALVHERDAYMAYYLKSLEDKNVVAVVGAGHQSGIRKYLSQPETIPPIDELNYIKEKKISIMQVILYLIPVIFILIFIMAYINGINIEGGLMNYLIFAGGGAFLGSIICGSKVKSAFVGMIMAPITTLHPLLAAGWFSGLVEGKERKVGFDDLSALPKCESFKELWHNKLFRVILVVLGTNLGATIGVLCIINNVFWPYLQVIFGI</sequence>
<dbReference type="CDD" id="cd14726">
    <property type="entry name" value="TraB_PrgY-like"/>
    <property type="match status" value="1"/>
</dbReference>
<keyword evidence="1" id="KW-0812">Transmembrane</keyword>
<feature type="transmembrane region" description="Helical" evidence="1">
    <location>
        <begin position="328"/>
        <end position="349"/>
    </location>
</feature>
<evidence type="ECO:0000313" key="2">
    <source>
        <dbReference type="EMBL" id="PWL08484.1"/>
    </source>
</evidence>
<accession>A0A2V2BRY4</accession>
<feature type="transmembrane region" description="Helical" evidence="1">
    <location>
        <begin position="380"/>
        <end position="401"/>
    </location>
</feature>
<dbReference type="InterPro" id="IPR046345">
    <property type="entry name" value="TraB_PrgY-like"/>
</dbReference>
<proteinExistence type="predicted"/>
<organism evidence="2 3">
    <name type="scientific">Methanosphaera cuniculi</name>
    <dbReference type="NCBI Taxonomy" id="1077256"/>
    <lineage>
        <taxon>Archaea</taxon>
        <taxon>Methanobacteriati</taxon>
        <taxon>Methanobacteriota</taxon>
        <taxon>Methanomada group</taxon>
        <taxon>Methanobacteria</taxon>
        <taxon>Methanobacteriales</taxon>
        <taxon>Methanobacteriaceae</taxon>
        <taxon>Methanosphaera</taxon>
    </lineage>
</organism>
<dbReference type="PANTHER" id="PTHR21530:SF7">
    <property type="entry name" value="TRAB DOMAIN-CONTAINING PROTEIN"/>
    <property type="match status" value="1"/>
</dbReference>
<dbReference type="InterPro" id="IPR005230">
    <property type="entry name" value="TraB_bac"/>
</dbReference>
<gene>
    <name evidence="2" type="ORF">MSCUN_06060</name>
</gene>
<evidence type="ECO:0000313" key="3">
    <source>
        <dbReference type="Proteomes" id="UP000246004"/>
    </source>
</evidence>
<protein>
    <submittedName>
        <fullName evidence="2">TraB family protein</fullName>
    </submittedName>
</protein>
<name>A0A2V2BRY4_9EURY</name>
<keyword evidence="1" id="KW-0472">Membrane</keyword>
<dbReference type="Pfam" id="PF01963">
    <property type="entry name" value="TraB_PrgY_gumN"/>
    <property type="match status" value="1"/>
</dbReference>
<comment type="caution">
    <text evidence="2">The sequence shown here is derived from an EMBL/GenBank/DDBJ whole genome shotgun (WGS) entry which is preliminary data.</text>
</comment>
<dbReference type="AlphaFoldDB" id="A0A2V2BRY4"/>
<dbReference type="InterPro" id="IPR002816">
    <property type="entry name" value="TraB/PrgY/GumN_fam"/>
</dbReference>
<dbReference type="EMBL" id="LWMS01000015">
    <property type="protein sequence ID" value="PWL08484.1"/>
    <property type="molecule type" value="Genomic_DNA"/>
</dbReference>
<feature type="transmembrane region" description="Helical" evidence="1">
    <location>
        <begin position="434"/>
        <end position="456"/>
    </location>
</feature>
<reference evidence="2 3" key="1">
    <citation type="submission" date="2016-04" db="EMBL/GenBank/DDBJ databases">
        <title>Genome sequence of Methanosphaera cuniculi DSM 4103.</title>
        <authorList>
            <person name="Poehlein A."/>
            <person name="Seedorf H."/>
            <person name="Daniel R."/>
        </authorList>
    </citation>
    <scope>NUCLEOTIDE SEQUENCE [LARGE SCALE GENOMIC DNA]</scope>
    <source>
        <strain evidence="2 3">DSM 4103</strain>
    </source>
</reference>
<keyword evidence="1" id="KW-1133">Transmembrane helix</keyword>
<feature type="transmembrane region" description="Helical" evidence="1">
    <location>
        <begin position="355"/>
        <end position="373"/>
    </location>
</feature>
<dbReference type="NCBIfam" id="TIGR00261">
    <property type="entry name" value="traB"/>
    <property type="match status" value="1"/>
</dbReference>
<dbReference type="PANTHER" id="PTHR21530">
    <property type="entry name" value="PHEROMONE SHUTDOWN PROTEIN"/>
    <property type="match status" value="1"/>
</dbReference>